<comment type="subcellular location">
    <subcellularLocation>
        <location evidence="10">Cell membrane</location>
        <topology evidence="10">Single-pass type II membrane protein</topology>
    </subcellularLocation>
    <subcellularLocation>
        <location evidence="1">Membrane</location>
    </subcellularLocation>
</comment>
<dbReference type="PANTHER" id="PTHR34128">
    <property type="entry name" value="CYTOCHROME C-TYPE BIOGENESIS PROTEIN CCME HOMOLOG, MITOCHONDRIAL"/>
    <property type="match status" value="1"/>
</dbReference>
<evidence type="ECO:0000256" key="10">
    <source>
        <dbReference type="HAMAP-Rule" id="MF_01959"/>
    </source>
</evidence>
<evidence type="ECO:0000256" key="4">
    <source>
        <dbReference type="ARBA" id="ARBA00022723"/>
    </source>
</evidence>
<keyword evidence="3 10" id="KW-0812">Transmembrane</keyword>
<evidence type="ECO:0000256" key="1">
    <source>
        <dbReference type="ARBA" id="ARBA00004370"/>
    </source>
</evidence>
<dbReference type="SUPFAM" id="SSF82093">
    <property type="entry name" value="Heme chaperone CcmE"/>
    <property type="match status" value="1"/>
</dbReference>
<dbReference type="PANTHER" id="PTHR34128:SF2">
    <property type="entry name" value="CYTOCHROME C-TYPE BIOGENESIS PROTEIN CCME HOMOLOG, MITOCHONDRIAL"/>
    <property type="match status" value="1"/>
</dbReference>
<feature type="topological domain" description="Extracellular" evidence="10">
    <location>
        <begin position="40"/>
        <end position="158"/>
    </location>
</feature>
<keyword evidence="9 10" id="KW-0472">Membrane</keyword>
<feature type="binding site" description="covalent" evidence="10">
    <location>
        <position position="132"/>
    </location>
    <ligand>
        <name>heme</name>
        <dbReference type="ChEBI" id="CHEBI:30413"/>
    </ligand>
</feature>
<evidence type="ECO:0000256" key="6">
    <source>
        <dbReference type="ARBA" id="ARBA00022968"/>
    </source>
</evidence>
<dbReference type="InterPro" id="IPR036127">
    <property type="entry name" value="CcmE-like_sf"/>
</dbReference>
<keyword evidence="2 10" id="KW-0349">Heme</keyword>
<dbReference type="InterPro" id="IPR012340">
    <property type="entry name" value="NA-bd_OB-fold"/>
</dbReference>
<keyword evidence="10" id="KW-1003">Cell membrane</keyword>
<accession>A0ABY6CFV2</accession>
<dbReference type="HAMAP" id="MF_01959">
    <property type="entry name" value="CcmE"/>
    <property type="match status" value="1"/>
</dbReference>
<evidence type="ECO:0000256" key="7">
    <source>
        <dbReference type="ARBA" id="ARBA00022989"/>
    </source>
</evidence>
<evidence type="ECO:0000256" key="5">
    <source>
        <dbReference type="ARBA" id="ARBA00022748"/>
    </source>
</evidence>
<name>A0ABY6CFV2_9HYPH</name>
<dbReference type="RefSeq" id="WP_262168897.1">
    <property type="nucleotide sequence ID" value="NZ_CP104965.1"/>
</dbReference>
<dbReference type="Proteomes" id="UP001061862">
    <property type="component" value="Chromosome"/>
</dbReference>
<evidence type="ECO:0000256" key="9">
    <source>
        <dbReference type="ARBA" id="ARBA00023136"/>
    </source>
</evidence>
<protein>
    <recommendedName>
        <fullName evidence="10">Cytochrome c-type biogenesis protein CcmE</fullName>
    </recommendedName>
    <alternativeName>
        <fullName evidence="10">Cytochrome c maturation protein E</fullName>
    </alternativeName>
    <alternativeName>
        <fullName evidence="10">Heme chaperone CcmE</fullName>
    </alternativeName>
</protein>
<evidence type="ECO:0000256" key="2">
    <source>
        <dbReference type="ARBA" id="ARBA00022617"/>
    </source>
</evidence>
<proteinExistence type="inferred from homology"/>
<reference evidence="11 12" key="1">
    <citation type="submission" date="2022-09" db="EMBL/GenBank/DDBJ databases">
        <title>Interaction between co-microsymbionts with complementary sets of symbiotic genes in legume-rhizobium systems.</title>
        <authorList>
            <person name="Safronova V."/>
            <person name="Sazanova A."/>
            <person name="Afonin A."/>
            <person name="Chirak E."/>
        </authorList>
    </citation>
    <scope>NUCLEOTIDE SEQUENCE [LARGE SCALE GENOMIC DNA]</scope>
    <source>
        <strain evidence="11 12">A18/4-1</strain>
    </source>
</reference>
<keyword evidence="7 10" id="KW-1133">Transmembrane helix</keyword>
<comment type="function">
    <text evidence="10">Heme chaperone required for the biogenesis of c-type cytochromes. Transiently binds heme delivered by CcmC and transfers the heme to apo-cytochromes in a process facilitated by CcmF and CcmH.</text>
</comment>
<organism evidence="11 12">
    <name type="scientific">Devosia neptuniae</name>
    <dbReference type="NCBI Taxonomy" id="191302"/>
    <lineage>
        <taxon>Bacteria</taxon>
        <taxon>Pseudomonadati</taxon>
        <taxon>Pseudomonadota</taxon>
        <taxon>Alphaproteobacteria</taxon>
        <taxon>Hyphomicrobiales</taxon>
        <taxon>Devosiaceae</taxon>
        <taxon>Devosia</taxon>
    </lineage>
</organism>
<evidence type="ECO:0000313" key="11">
    <source>
        <dbReference type="EMBL" id="UXN70092.1"/>
    </source>
</evidence>
<keyword evidence="4 10" id="KW-0479">Metal-binding</keyword>
<comment type="similarity">
    <text evidence="10">Belongs to the CcmE/CycJ family.</text>
</comment>
<evidence type="ECO:0000256" key="8">
    <source>
        <dbReference type="ARBA" id="ARBA00023004"/>
    </source>
</evidence>
<gene>
    <name evidence="10 11" type="primary">ccmE</name>
    <name evidence="10" type="synonym">cycJ</name>
    <name evidence="11" type="ORF">N8A98_02525</name>
</gene>
<dbReference type="NCBIfam" id="NF009731">
    <property type="entry name" value="PRK13254.1-5"/>
    <property type="match status" value="1"/>
</dbReference>
<dbReference type="InterPro" id="IPR004329">
    <property type="entry name" value="CcmE"/>
</dbReference>
<feature type="topological domain" description="Cytoplasmic" evidence="10">
    <location>
        <begin position="1"/>
        <end position="18"/>
    </location>
</feature>
<keyword evidence="6 10" id="KW-0735">Signal-anchor</keyword>
<evidence type="ECO:0000256" key="3">
    <source>
        <dbReference type="ARBA" id="ARBA00022692"/>
    </source>
</evidence>
<sequence>MSMPAAIRKKGWSRKQKRLAVIAGLAVVVALATTLVLVALRDQIVFFYSPSDVIARDVAPGHPIRLGGMVKDGTWTRSGQDNTFTVTDGGHDIVAHYTGILPDLFREGQGVVAEGSMTPEGGFTATNVLAKHDENYIPKEVVEALKAQGEWRPEATGN</sequence>
<dbReference type="Gene3D" id="2.40.50.140">
    <property type="entry name" value="Nucleic acid-binding proteins"/>
    <property type="match status" value="1"/>
</dbReference>
<feature type="binding site" description="axial binding residue" evidence="10">
    <location>
        <position position="136"/>
    </location>
    <ligand>
        <name>heme</name>
        <dbReference type="ChEBI" id="CHEBI:30413"/>
    </ligand>
    <ligandPart>
        <name>Fe</name>
        <dbReference type="ChEBI" id="CHEBI:18248"/>
    </ligandPart>
</feature>
<keyword evidence="12" id="KW-1185">Reference proteome</keyword>
<evidence type="ECO:0000313" key="12">
    <source>
        <dbReference type="Proteomes" id="UP001061862"/>
    </source>
</evidence>
<dbReference type="EMBL" id="CP104965">
    <property type="protein sequence ID" value="UXN70092.1"/>
    <property type="molecule type" value="Genomic_DNA"/>
</dbReference>
<keyword evidence="5 10" id="KW-0201">Cytochrome c-type biogenesis</keyword>
<dbReference type="NCBIfam" id="NF009727">
    <property type="entry name" value="PRK13254.1-1"/>
    <property type="match status" value="1"/>
</dbReference>
<dbReference type="Pfam" id="PF03100">
    <property type="entry name" value="CcmE"/>
    <property type="match status" value="1"/>
</dbReference>
<keyword evidence="8 10" id="KW-0408">Iron</keyword>